<organism evidence="2 3">
    <name type="scientific">Austropuccinia psidii MF-1</name>
    <dbReference type="NCBI Taxonomy" id="1389203"/>
    <lineage>
        <taxon>Eukaryota</taxon>
        <taxon>Fungi</taxon>
        <taxon>Dikarya</taxon>
        <taxon>Basidiomycota</taxon>
        <taxon>Pucciniomycotina</taxon>
        <taxon>Pucciniomycetes</taxon>
        <taxon>Pucciniales</taxon>
        <taxon>Sphaerophragmiaceae</taxon>
        <taxon>Austropuccinia</taxon>
    </lineage>
</organism>
<dbReference type="EMBL" id="AVOT02011830">
    <property type="protein sequence ID" value="MBW0492942.1"/>
    <property type="molecule type" value="Genomic_DNA"/>
</dbReference>
<name>A0A9Q3H6F9_9BASI</name>
<protein>
    <submittedName>
        <fullName evidence="2">Uncharacterized protein</fullName>
    </submittedName>
</protein>
<evidence type="ECO:0000313" key="3">
    <source>
        <dbReference type="Proteomes" id="UP000765509"/>
    </source>
</evidence>
<evidence type="ECO:0000256" key="1">
    <source>
        <dbReference type="SAM" id="MobiDB-lite"/>
    </source>
</evidence>
<feature type="compositionally biased region" description="Polar residues" evidence="1">
    <location>
        <begin position="81"/>
        <end position="91"/>
    </location>
</feature>
<dbReference type="AlphaFoldDB" id="A0A9Q3H6F9"/>
<proteinExistence type="predicted"/>
<comment type="caution">
    <text evidence="2">The sequence shown here is derived from an EMBL/GenBank/DDBJ whole genome shotgun (WGS) entry which is preliminary data.</text>
</comment>
<accession>A0A9Q3H6F9</accession>
<sequence>MNNTGEFLIHKTEYAKFANEMIVVFSPSRVSPGLSTEIVDDLNEEVVQPAPQYLPTPSPVNSENNQPHKIQTIKSELRDVPQNTRNKYSRI</sequence>
<reference evidence="2" key="1">
    <citation type="submission" date="2021-03" db="EMBL/GenBank/DDBJ databases">
        <title>Draft genome sequence of rust myrtle Austropuccinia psidii MF-1, a brazilian biotype.</title>
        <authorList>
            <person name="Quecine M.C."/>
            <person name="Pachon D.M.R."/>
            <person name="Bonatelli M.L."/>
            <person name="Correr F.H."/>
            <person name="Franceschini L.M."/>
            <person name="Leite T.F."/>
            <person name="Margarido G.R.A."/>
            <person name="Almeida C.A."/>
            <person name="Ferrarezi J.A."/>
            <person name="Labate C.A."/>
        </authorList>
    </citation>
    <scope>NUCLEOTIDE SEQUENCE</scope>
    <source>
        <strain evidence="2">MF-1</strain>
    </source>
</reference>
<keyword evidence="3" id="KW-1185">Reference proteome</keyword>
<evidence type="ECO:0000313" key="2">
    <source>
        <dbReference type="EMBL" id="MBW0492942.1"/>
    </source>
</evidence>
<feature type="region of interest" description="Disordered" evidence="1">
    <location>
        <begin position="72"/>
        <end position="91"/>
    </location>
</feature>
<dbReference type="Proteomes" id="UP000765509">
    <property type="component" value="Unassembled WGS sequence"/>
</dbReference>
<gene>
    <name evidence="2" type="ORF">O181_032657</name>
</gene>